<protein>
    <recommendedName>
        <fullName evidence="1">Flagellar basal body rod protein N-terminal domain-containing protein</fullName>
    </recommendedName>
</protein>
<gene>
    <name evidence="2" type="ORF">METZ01_LOCUS438071</name>
</gene>
<sequence>MAITSSASHGIEIGRRALQAQQASLNATGHNIANANTPGFSRRQIRLENAISSGQNGIGSGVDLEGVTRQRSRFID</sequence>
<feature type="domain" description="Flagellar basal body rod protein N-terminal" evidence="1">
    <location>
        <begin position="11"/>
        <end position="40"/>
    </location>
</feature>
<dbReference type="InterPro" id="IPR002371">
    <property type="entry name" value="FlgK"/>
</dbReference>
<accession>A0A382YPJ0</accession>
<feature type="non-terminal residue" evidence="2">
    <location>
        <position position="76"/>
    </location>
</feature>
<name>A0A382YPJ0_9ZZZZ</name>
<dbReference type="PANTHER" id="PTHR30033:SF1">
    <property type="entry name" value="FLAGELLAR HOOK-ASSOCIATED PROTEIN 1"/>
    <property type="match status" value="1"/>
</dbReference>
<proteinExistence type="predicted"/>
<dbReference type="GO" id="GO:0005198">
    <property type="term" value="F:structural molecule activity"/>
    <property type="evidence" value="ECO:0007669"/>
    <property type="project" value="InterPro"/>
</dbReference>
<evidence type="ECO:0000313" key="2">
    <source>
        <dbReference type="EMBL" id="SVD85217.1"/>
    </source>
</evidence>
<reference evidence="2" key="1">
    <citation type="submission" date="2018-05" db="EMBL/GenBank/DDBJ databases">
        <authorList>
            <person name="Lanie J.A."/>
            <person name="Ng W.-L."/>
            <person name="Kazmierczak K.M."/>
            <person name="Andrzejewski T.M."/>
            <person name="Davidsen T.M."/>
            <person name="Wayne K.J."/>
            <person name="Tettelin H."/>
            <person name="Glass J.I."/>
            <person name="Rusch D."/>
            <person name="Podicherti R."/>
            <person name="Tsui H.-C.T."/>
            <person name="Winkler M.E."/>
        </authorList>
    </citation>
    <scope>NUCLEOTIDE SEQUENCE</scope>
</reference>
<dbReference type="GO" id="GO:0044780">
    <property type="term" value="P:bacterial-type flagellum assembly"/>
    <property type="evidence" value="ECO:0007669"/>
    <property type="project" value="InterPro"/>
</dbReference>
<dbReference type="Pfam" id="PF00460">
    <property type="entry name" value="Flg_bb_rod"/>
    <property type="match status" value="1"/>
</dbReference>
<dbReference type="AlphaFoldDB" id="A0A382YPJ0"/>
<dbReference type="EMBL" id="UINC01177525">
    <property type="protein sequence ID" value="SVD85217.1"/>
    <property type="molecule type" value="Genomic_DNA"/>
</dbReference>
<dbReference type="PANTHER" id="PTHR30033">
    <property type="entry name" value="FLAGELLAR HOOK-ASSOCIATED PROTEIN 1"/>
    <property type="match status" value="1"/>
</dbReference>
<dbReference type="InterPro" id="IPR001444">
    <property type="entry name" value="Flag_bb_rod_N"/>
</dbReference>
<organism evidence="2">
    <name type="scientific">marine metagenome</name>
    <dbReference type="NCBI Taxonomy" id="408172"/>
    <lineage>
        <taxon>unclassified sequences</taxon>
        <taxon>metagenomes</taxon>
        <taxon>ecological metagenomes</taxon>
    </lineage>
</organism>
<dbReference type="GO" id="GO:0009424">
    <property type="term" value="C:bacterial-type flagellum hook"/>
    <property type="evidence" value="ECO:0007669"/>
    <property type="project" value="InterPro"/>
</dbReference>
<evidence type="ECO:0000259" key="1">
    <source>
        <dbReference type="Pfam" id="PF00460"/>
    </source>
</evidence>